<comment type="caution">
    <text evidence="1">The sequence shown here is derived from an EMBL/GenBank/DDBJ whole genome shotgun (WGS) entry which is preliminary data.</text>
</comment>
<reference evidence="1 2" key="1">
    <citation type="journal article" date="2019" name="Front. Microbiol.">
        <title>Genomic Features for Desiccation Tolerance and Sugar Biosynthesis in the Extremophile Gloeocapsopsis sp. UTEX B3054.</title>
        <authorList>
            <person name="Urrejola C."/>
            <person name="Alcorta J."/>
            <person name="Salas L."/>
            <person name="Vasquez M."/>
            <person name="Polz M.F."/>
            <person name="Vicuna R."/>
            <person name="Diez B."/>
        </authorList>
    </citation>
    <scope>NUCLEOTIDE SEQUENCE [LARGE SCALE GENOMIC DNA]</scope>
    <source>
        <strain evidence="1 2">1H9</strain>
    </source>
</reference>
<proteinExistence type="predicted"/>
<accession>A0A6N8G3Y2</accession>
<keyword evidence="2" id="KW-1185">Reference proteome</keyword>
<evidence type="ECO:0000313" key="2">
    <source>
        <dbReference type="Proteomes" id="UP000441797"/>
    </source>
</evidence>
<name>A0A6N8G3Y2_9CHRO</name>
<dbReference type="AlphaFoldDB" id="A0A6N8G3Y2"/>
<dbReference type="Proteomes" id="UP000441797">
    <property type="component" value="Unassembled WGS sequence"/>
</dbReference>
<sequence length="80" mass="9532">MQLQIECSSYSEYCLCYLCQQYFQRKEVSVILCDDQGKNYGEVCTHCIAKGYTWMQNQFQQLNYQIKLSINRETNKPIKV</sequence>
<dbReference type="EMBL" id="NAPY01000047">
    <property type="protein sequence ID" value="MUL38736.1"/>
    <property type="molecule type" value="Genomic_DNA"/>
</dbReference>
<organism evidence="1 2">
    <name type="scientific">Gloeocapsopsis dulcis AAB1 = 1H9</name>
    <dbReference type="NCBI Taxonomy" id="1433147"/>
    <lineage>
        <taxon>Bacteria</taxon>
        <taxon>Bacillati</taxon>
        <taxon>Cyanobacteriota</taxon>
        <taxon>Cyanophyceae</taxon>
        <taxon>Oscillatoriophycideae</taxon>
        <taxon>Chroococcales</taxon>
        <taxon>Chroococcaceae</taxon>
        <taxon>Gloeocapsopsis</taxon>
        <taxon>Gloeocapsopsis dulcis</taxon>
    </lineage>
</organism>
<protein>
    <submittedName>
        <fullName evidence="1">Uncharacterized protein</fullName>
    </submittedName>
</protein>
<gene>
    <name evidence="1" type="ORF">BWI75_21025</name>
</gene>
<evidence type="ECO:0000313" key="1">
    <source>
        <dbReference type="EMBL" id="MUL38736.1"/>
    </source>
</evidence>